<keyword evidence="3" id="KW-1185">Reference proteome</keyword>
<evidence type="ECO:0000256" key="1">
    <source>
        <dbReference type="SAM" id="MobiDB-lite"/>
    </source>
</evidence>
<feature type="region of interest" description="Disordered" evidence="1">
    <location>
        <begin position="154"/>
        <end position="176"/>
    </location>
</feature>
<sequence>MLISSCLRPPRYLYRPVSRCLANNPPHPSSPLAMMCDSESSAAPALRPKGCLCLHRSAHLHKSVSFNADPVQDIFEVDEWDRSSVPPTPKLTYRSVLLLRVCAHVMLTFPRRDILELKQLKLDLLPGMCPNANGKHRLPGVPIALCPLLPAGNTPASSPSQELNHPPLQSASLPATPPRSPAFNFLPILNNDASGPAPPHAFTAARKEFKLLPPPPFHSGAFPPSPPHTLCPPSPTSTPTPDSTADARHGALPPLNTSSSSFSPFSITFKAKRSPASTPTSPDIVPEILHAPRSRFHIDQSLISFKPPAFKCKNLQPPPAITTPVLTPTPSPQPTGNLKLPETDAGSDKDKDVVMATDEDETPAPLLAGIDVPSETDAPSDTQEEEVVPAPIPMPARTAPPTAPQTPSTLFASTSASSSSPASPLLPRSAASSPVATPRLRPASSPPSSTIMGKGGKDARPASPITPYSLSLAQHHQRSGSAAAERCRPNMVFGVGVAVVGHVSVNSRHA</sequence>
<dbReference type="OrthoDB" id="2802795at2759"/>
<feature type="region of interest" description="Disordered" evidence="1">
    <location>
        <begin position="213"/>
        <end position="259"/>
    </location>
</feature>
<name>A0A067MWH5_BOTB1</name>
<feature type="compositionally biased region" description="Pro residues" evidence="1">
    <location>
        <begin position="213"/>
        <end position="238"/>
    </location>
</feature>
<evidence type="ECO:0000313" key="2">
    <source>
        <dbReference type="EMBL" id="KDQ19060.1"/>
    </source>
</evidence>
<feature type="compositionally biased region" description="Pro residues" evidence="1">
    <location>
        <begin position="316"/>
        <end position="333"/>
    </location>
</feature>
<dbReference type="EMBL" id="KL198020">
    <property type="protein sequence ID" value="KDQ19060.1"/>
    <property type="molecule type" value="Genomic_DNA"/>
</dbReference>
<proteinExistence type="predicted"/>
<reference evidence="3" key="1">
    <citation type="journal article" date="2014" name="Proc. Natl. Acad. Sci. U.S.A.">
        <title>Extensive sampling of basidiomycete genomes demonstrates inadequacy of the white-rot/brown-rot paradigm for wood decay fungi.</title>
        <authorList>
            <person name="Riley R."/>
            <person name="Salamov A.A."/>
            <person name="Brown D.W."/>
            <person name="Nagy L.G."/>
            <person name="Floudas D."/>
            <person name="Held B.W."/>
            <person name="Levasseur A."/>
            <person name="Lombard V."/>
            <person name="Morin E."/>
            <person name="Otillar R."/>
            <person name="Lindquist E.A."/>
            <person name="Sun H."/>
            <person name="LaButti K.M."/>
            <person name="Schmutz J."/>
            <person name="Jabbour D."/>
            <person name="Luo H."/>
            <person name="Baker S.E."/>
            <person name="Pisabarro A.G."/>
            <person name="Walton J.D."/>
            <person name="Blanchette R.A."/>
            <person name="Henrissat B."/>
            <person name="Martin F."/>
            <person name="Cullen D."/>
            <person name="Hibbett D.S."/>
            <person name="Grigoriev I.V."/>
        </authorList>
    </citation>
    <scope>NUCLEOTIDE SEQUENCE [LARGE SCALE GENOMIC DNA]</scope>
    <source>
        <strain evidence="3">FD-172 SS1</strain>
    </source>
</reference>
<organism evidence="2 3">
    <name type="scientific">Botryobasidium botryosum (strain FD-172 SS1)</name>
    <dbReference type="NCBI Taxonomy" id="930990"/>
    <lineage>
        <taxon>Eukaryota</taxon>
        <taxon>Fungi</taxon>
        <taxon>Dikarya</taxon>
        <taxon>Basidiomycota</taxon>
        <taxon>Agaricomycotina</taxon>
        <taxon>Agaricomycetes</taxon>
        <taxon>Cantharellales</taxon>
        <taxon>Botryobasidiaceae</taxon>
        <taxon>Botryobasidium</taxon>
    </lineage>
</organism>
<dbReference type="Proteomes" id="UP000027195">
    <property type="component" value="Unassembled WGS sequence"/>
</dbReference>
<protein>
    <submittedName>
        <fullName evidence="2">Uncharacterized protein</fullName>
    </submittedName>
</protein>
<feature type="compositionally biased region" description="Low complexity" evidence="1">
    <location>
        <begin position="395"/>
        <end position="450"/>
    </location>
</feature>
<gene>
    <name evidence="2" type="ORF">BOTBODRAFT_482585</name>
</gene>
<dbReference type="AlphaFoldDB" id="A0A067MWH5"/>
<feature type="region of interest" description="Disordered" evidence="1">
    <location>
        <begin position="314"/>
        <end position="466"/>
    </location>
</feature>
<accession>A0A067MWH5</accession>
<evidence type="ECO:0000313" key="3">
    <source>
        <dbReference type="Proteomes" id="UP000027195"/>
    </source>
</evidence>
<feature type="compositionally biased region" description="Polar residues" evidence="1">
    <location>
        <begin position="154"/>
        <end position="173"/>
    </location>
</feature>
<dbReference type="InParanoid" id="A0A067MWH5"/>
<dbReference type="HOGENOM" id="CLU_534179_0_0_1"/>